<feature type="transmembrane region" description="Helical" evidence="1">
    <location>
        <begin position="63"/>
        <end position="86"/>
    </location>
</feature>
<protein>
    <submittedName>
        <fullName evidence="2">Uncharacterized protein</fullName>
    </submittedName>
</protein>
<keyword evidence="1" id="KW-1133">Transmembrane helix</keyword>
<dbReference type="STRING" id="1121442.SAMN02745702_01088"/>
<organism evidence="2 3">
    <name type="scientific">Desulfobaculum bizertense DSM 18034</name>
    <dbReference type="NCBI Taxonomy" id="1121442"/>
    <lineage>
        <taxon>Bacteria</taxon>
        <taxon>Pseudomonadati</taxon>
        <taxon>Thermodesulfobacteriota</taxon>
        <taxon>Desulfovibrionia</taxon>
        <taxon>Desulfovibrionales</taxon>
        <taxon>Desulfovibrionaceae</taxon>
        <taxon>Desulfobaculum</taxon>
    </lineage>
</organism>
<keyword evidence="1" id="KW-0812">Transmembrane</keyword>
<dbReference type="RefSeq" id="WP_078684389.1">
    <property type="nucleotide sequence ID" value="NZ_FUYA01000003.1"/>
</dbReference>
<accession>A0A1T4VWG2</accession>
<dbReference type="OrthoDB" id="820796at2"/>
<evidence type="ECO:0000313" key="3">
    <source>
        <dbReference type="Proteomes" id="UP000189733"/>
    </source>
</evidence>
<keyword evidence="3" id="KW-1185">Reference proteome</keyword>
<feature type="transmembrane region" description="Helical" evidence="1">
    <location>
        <begin position="174"/>
        <end position="195"/>
    </location>
</feature>
<dbReference type="Proteomes" id="UP000189733">
    <property type="component" value="Unassembled WGS sequence"/>
</dbReference>
<feature type="transmembrane region" description="Helical" evidence="1">
    <location>
        <begin position="27"/>
        <end position="43"/>
    </location>
</feature>
<proteinExistence type="predicted"/>
<feature type="transmembrane region" description="Helical" evidence="1">
    <location>
        <begin position="201"/>
        <end position="220"/>
    </location>
</feature>
<dbReference type="EMBL" id="FUYA01000003">
    <property type="protein sequence ID" value="SKA69277.1"/>
    <property type="molecule type" value="Genomic_DNA"/>
</dbReference>
<keyword evidence="1" id="KW-0472">Membrane</keyword>
<gene>
    <name evidence="2" type="ORF">SAMN02745702_01088</name>
</gene>
<evidence type="ECO:0000313" key="2">
    <source>
        <dbReference type="EMBL" id="SKA69277.1"/>
    </source>
</evidence>
<evidence type="ECO:0000256" key="1">
    <source>
        <dbReference type="SAM" id="Phobius"/>
    </source>
</evidence>
<dbReference type="AlphaFoldDB" id="A0A1T4VWG2"/>
<reference evidence="2 3" key="1">
    <citation type="submission" date="2017-02" db="EMBL/GenBank/DDBJ databases">
        <authorList>
            <person name="Peterson S.W."/>
        </authorList>
    </citation>
    <scope>NUCLEOTIDE SEQUENCE [LARGE SCALE GENOMIC DNA]</scope>
    <source>
        <strain evidence="2 3">DSM 18034</strain>
    </source>
</reference>
<feature type="transmembrane region" description="Helical" evidence="1">
    <location>
        <begin position="227"/>
        <end position="248"/>
    </location>
</feature>
<name>A0A1T4VWG2_9BACT</name>
<sequence length="285" mass="31849">MIRVLEPIANIFDIFHAFWENLRYERIFSIFLVLTFLLSMLVIEANRLGFLPHGLSHVVPTNVFYAVNIAFTLLLLQEVVLMILVLPQSFSKSVGKQFEILSLILLRSCFKELVNIHEPLLFPQDITPLLRILSDGAGAVAVFMLLAIFVRVGRVQMRSKGERLYSFVVTKKTISVLLLAIFAGMGIYNLTLGAMGQGMFSFFPMFYTVLIFCDILLVLVSQVYMPCYVAVFRNSSLALCTVFIRLALSAPPFYNAAIGVGSALFAVLIVIAHNILLSGRPTARD</sequence>
<feature type="transmembrane region" description="Helical" evidence="1">
    <location>
        <begin position="136"/>
        <end position="153"/>
    </location>
</feature>
<feature type="transmembrane region" description="Helical" evidence="1">
    <location>
        <begin position="254"/>
        <end position="277"/>
    </location>
</feature>